<dbReference type="SUPFAM" id="SSF55811">
    <property type="entry name" value="Nudix"/>
    <property type="match status" value="1"/>
</dbReference>
<dbReference type="InterPro" id="IPR000086">
    <property type="entry name" value="NUDIX_hydrolase_dom"/>
</dbReference>
<keyword evidence="6" id="KW-0227">DNA damage</keyword>
<comment type="similarity">
    <text evidence="2">Belongs to the Nudix hydrolase family.</text>
</comment>
<evidence type="ECO:0000313" key="13">
    <source>
        <dbReference type="EMBL" id="GAA1396889.1"/>
    </source>
</evidence>
<keyword evidence="5" id="KW-0479">Metal-binding</keyword>
<evidence type="ECO:0000256" key="6">
    <source>
        <dbReference type="ARBA" id="ARBA00022763"/>
    </source>
</evidence>
<keyword evidence="4" id="KW-0235">DNA replication</keyword>
<proteinExistence type="inferred from homology"/>
<comment type="cofactor">
    <cofactor evidence="1">
        <name>Mg(2+)</name>
        <dbReference type="ChEBI" id="CHEBI:18420"/>
    </cofactor>
</comment>
<dbReference type="InterPro" id="IPR015797">
    <property type="entry name" value="NUDIX_hydrolase-like_dom_sf"/>
</dbReference>
<gene>
    <name evidence="13" type="ORF">GCM10009613_48720</name>
</gene>
<name>A0ABP4IR61_9PSEU</name>
<evidence type="ECO:0000313" key="14">
    <source>
        <dbReference type="Proteomes" id="UP001501414"/>
    </source>
</evidence>
<protein>
    <recommendedName>
        <fullName evidence="11">8-oxo-dGTP diphosphatase</fullName>
        <ecNumber evidence="11">3.6.1.55</ecNumber>
    </recommendedName>
</protein>
<evidence type="ECO:0000256" key="9">
    <source>
        <dbReference type="ARBA" id="ARBA00023204"/>
    </source>
</evidence>
<dbReference type="Proteomes" id="UP001501414">
    <property type="component" value="Unassembled WGS sequence"/>
</dbReference>
<reference evidence="14" key="1">
    <citation type="journal article" date="2019" name="Int. J. Syst. Evol. Microbiol.">
        <title>The Global Catalogue of Microorganisms (GCM) 10K type strain sequencing project: providing services to taxonomists for standard genome sequencing and annotation.</title>
        <authorList>
            <consortium name="The Broad Institute Genomics Platform"/>
            <consortium name="The Broad Institute Genome Sequencing Center for Infectious Disease"/>
            <person name="Wu L."/>
            <person name="Ma J."/>
        </authorList>
    </citation>
    <scope>NUCLEOTIDE SEQUENCE [LARGE SCALE GENOMIC DNA]</scope>
    <source>
        <strain evidence="14">JCM 11896</strain>
    </source>
</reference>
<keyword evidence="14" id="KW-1185">Reference proteome</keyword>
<dbReference type="Pfam" id="PF00293">
    <property type="entry name" value="NUDIX"/>
    <property type="match status" value="1"/>
</dbReference>
<evidence type="ECO:0000256" key="10">
    <source>
        <dbReference type="ARBA" id="ARBA00035861"/>
    </source>
</evidence>
<evidence type="ECO:0000256" key="4">
    <source>
        <dbReference type="ARBA" id="ARBA00022705"/>
    </source>
</evidence>
<evidence type="ECO:0000259" key="12">
    <source>
        <dbReference type="PROSITE" id="PS51462"/>
    </source>
</evidence>
<keyword evidence="7" id="KW-0378">Hydrolase</keyword>
<dbReference type="InterPro" id="IPR023393">
    <property type="entry name" value="START-like_dom_sf"/>
</dbReference>
<dbReference type="InterPro" id="IPR047127">
    <property type="entry name" value="MutT-like"/>
</dbReference>
<accession>A0ABP4IR61</accession>
<sequence>MPVISLDHRVAGPPELVAGVLRETAPAAAAVARAGARLTAQAALLVAGDEVRVTLPGGLVGCRTRITRAGRDGLWSELAAGPAAALRHATRIVADGTGGTLVRDELAWTAPLGGLGRLTDPVLRRYGHRLLDARRDVLAERAGELSVAPVVVGAAIVRDGRLLAAQRSYPAALAGRWELPGGGVEPGESEAGALVRECAEELDARVEIGERLGTDLPIGRRVLRIHTARLLPGSPEPQPREHRALRWVGVREIAALGWLDADRAVVAELLGLLRP</sequence>
<evidence type="ECO:0000256" key="7">
    <source>
        <dbReference type="ARBA" id="ARBA00022801"/>
    </source>
</evidence>
<comment type="catalytic activity">
    <reaction evidence="10">
        <text>8-oxo-dGTP + H2O = 8-oxo-dGMP + diphosphate + H(+)</text>
        <dbReference type="Rhea" id="RHEA:31575"/>
        <dbReference type="ChEBI" id="CHEBI:15377"/>
        <dbReference type="ChEBI" id="CHEBI:15378"/>
        <dbReference type="ChEBI" id="CHEBI:33019"/>
        <dbReference type="ChEBI" id="CHEBI:63224"/>
        <dbReference type="ChEBI" id="CHEBI:77896"/>
        <dbReference type="EC" id="3.6.1.55"/>
    </reaction>
</comment>
<keyword evidence="9" id="KW-0234">DNA repair</keyword>
<evidence type="ECO:0000256" key="8">
    <source>
        <dbReference type="ARBA" id="ARBA00022842"/>
    </source>
</evidence>
<dbReference type="PANTHER" id="PTHR47707">
    <property type="entry name" value="8-OXO-DGTP DIPHOSPHATASE"/>
    <property type="match status" value="1"/>
</dbReference>
<dbReference type="CDD" id="cd03425">
    <property type="entry name" value="NUDIX_MutT_NudA_like"/>
    <property type="match status" value="1"/>
</dbReference>
<dbReference type="EMBL" id="BAAAJK010000034">
    <property type="protein sequence ID" value="GAA1396889.1"/>
    <property type="molecule type" value="Genomic_DNA"/>
</dbReference>
<keyword evidence="8" id="KW-0460">Magnesium</keyword>
<dbReference type="PROSITE" id="PS51462">
    <property type="entry name" value="NUDIX"/>
    <property type="match status" value="1"/>
</dbReference>
<evidence type="ECO:0000256" key="5">
    <source>
        <dbReference type="ARBA" id="ARBA00022723"/>
    </source>
</evidence>
<organism evidence="13 14">
    <name type="scientific">Pseudonocardia kongjuensis</name>
    <dbReference type="NCBI Taxonomy" id="102227"/>
    <lineage>
        <taxon>Bacteria</taxon>
        <taxon>Bacillati</taxon>
        <taxon>Actinomycetota</taxon>
        <taxon>Actinomycetes</taxon>
        <taxon>Pseudonocardiales</taxon>
        <taxon>Pseudonocardiaceae</taxon>
        <taxon>Pseudonocardia</taxon>
    </lineage>
</organism>
<evidence type="ECO:0000256" key="3">
    <source>
        <dbReference type="ARBA" id="ARBA00022457"/>
    </source>
</evidence>
<evidence type="ECO:0000256" key="11">
    <source>
        <dbReference type="ARBA" id="ARBA00038905"/>
    </source>
</evidence>
<evidence type="ECO:0000256" key="1">
    <source>
        <dbReference type="ARBA" id="ARBA00001946"/>
    </source>
</evidence>
<dbReference type="SUPFAM" id="SSF55961">
    <property type="entry name" value="Bet v1-like"/>
    <property type="match status" value="1"/>
</dbReference>
<dbReference type="PANTHER" id="PTHR47707:SF1">
    <property type="entry name" value="NUDIX HYDROLASE FAMILY PROTEIN"/>
    <property type="match status" value="1"/>
</dbReference>
<dbReference type="RefSeq" id="WP_344026468.1">
    <property type="nucleotide sequence ID" value="NZ_BAAAJK010000034.1"/>
</dbReference>
<dbReference type="Gene3D" id="3.90.79.10">
    <property type="entry name" value="Nucleoside Triphosphate Pyrophosphohydrolase"/>
    <property type="match status" value="1"/>
</dbReference>
<evidence type="ECO:0000256" key="2">
    <source>
        <dbReference type="ARBA" id="ARBA00005582"/>
    </source>
</evidence>
<comment type="caution">
    <text evidence="13">The sequence shown here is derived from an EMBL/GenBank/DDBJ whole genome shotgun (WGS) entry which is preliminary data.</text>
</comment>
<dbReference type="EC" id="3.6.1.55" evidence="11"/>
<feature type="domain" description="Nudix hydrolase" evidence="12">
    <location>
        <begin position="147"/>
        <end position="272"/>
    </location>
</feature>
<dbReference type="Gene3D" id="3.30.530.20">
    <property type="match status" value="1"/>
</dbReference>
<keyword evidence="3" id="KW-0515">Mutator protein</keyword>